<sequence>MAIFHLHHHQEQWFYYFKIFAISLPLFCLLSWASSTATTPLPPQSAQAASLSLKTRGYSIFADLIAATATTDSWNGTGTVLAQPDFAFSSAAAKSNPHSSASLLLYHTLKEPLTWQTLSSRTHGHPLPTWQSNLCVFLSKGLNGNLGISPRKQQSSTIVAVKIRRPDLYVDDRLTVHGVDGVLDPTSLSTCSFPDQTVHVESQIDRSFLDHAVRALKRRGFGVVATAMAIKHSDLIRLPEITIFAPSDAILFSISDGFRFDFLHHVVPKRRHFADIASLSAGTAIETLSPNKSVVVQSQNGGVTVNGVAVRSLPVYRNRWIVVLSVSKSIDDAVSDSPLGESQVDEDEISGKSPSPAAEEEEATTQWEFSPGVSPAISNGGVLSLSLQSLGVEGEGLVCPSTLRSLRESGVGTGVDVERSSPSISYDEFSEKLVQSGPSRGFNSDSELVVVSGPSDENQTETGAW</sequence>
<evidence type="ECO:0000313" key="1">
    <source>
        <dbReference type="EMBL" id="KAH7863346.1"/>
    </source>
</evidence>
<dbReference type="Proteomes" id="UP000828048">
    <property type="component" value="Chromosome 12"/>
</dbReference>
<comment type="caution">
    <text evidence="1">The sequence shown here is derived from an EMBL/GenBank/DDBJ whole genome shotgun (WGS) entry which is preliminary data.</text>
</comment>
<reference evidence="1 2" key="1">
    <citation type="journal article" date="2021" name="Hortic Res">
        <title>High-quality reference genome and annotation aids understanding of berry development for evergreen blueberry (Vaccinium darrowii).</title>
        <authorList>
            <person name="Yu J."/>
            <person name="Hulse-Kemp A.M."/>
            <person name="Babiker E."/>
            <person name="Staton M."/>
        </authorList>
    </citation>
    <scope>NUCLEOTIDE SEQUENCE [LARGE SCALE GENOMIC DNA]</scope>
    <source>
        <strain evidence="2">cv. NJ 8807/NJ 8810</strain>
        <tissue evidence="1">Young leaf</tissue>
    </source>
</reference>
<keyword evidence="2" id="KW-1185">Reference proteome</keyword>
<organism evidence="1 2">
    <name type="scientific">Vaccinium darrowii</name>
    <dbReference type="NCBI Taxonomy" id="229202"/>
    <lineage>
        <taxon>Eukaryota</taxon>
        <taxon>Viridiplantae</taxon>
        <taxon>Streptophyta</taxon>
        <taxon>Embryophyta</taxon>
        <taxon>Tracheophyta</taxon>
        <taxon>Spermatophyta</taxon>
        <taxon>Magnoliopsida</taxon>
        <taxon>eudicotyledons</taxon>
        <taxon>Gunneridae</taxon>
        <taxon>Pentapetalae</taxon>
        <taxon>asterids</taxon>
        <taxon>Ericales</taxon>
        <taxon>Ericaceae</taxon>
        <taxon>Vaccinioideae</taxon>
        <taxon>Vaccinieae</taxon>
        <taxon>Vaccinium</taxon>
    </lineage>
</organism>
<gene>
    <name evidence="1" type="ORF">Vadar_016310</name>
</gene>
<name>A0ACB7ZD14_9ERIC</name>
<protein>
    <submittedName>
        <fullName evidence="1">Uncharacterized protein</fullName>
    </submittedName>
</protein>
<dbReference type="EMBL" id="CM037162">
    <property type="protein sequence ID" value="KAH7863346.1"/>
    <property type="molecule type" value="Genomic_DNA"/>
</dbReference>
<proteinExistence type="predicted"/>
<evidence type="ECO:0000313" key="2">
    <source>
        <dbReference type="Proteomes" id="UP000828048"/>
    </source>
</evidence>
<accession>A0ACB7ZD14</accession>